<sequence length="165" mass="19347">MTVVHRYRRCRRHERRKTQKFGDGSNRSYHRKSQDSLAMLAKPNPISWPYSSRGASGKSVDSDGPSPTLQERHFGVAAERTVTLFCLERFWIATDARAFQRSRQQLSLKEESRQHANDLRRRDRVTCSIRRPLRTERRSKCSNQSGVQIAPRSMQQVQIDSFVRW</sequence>
<dbReference type="AlphaFoldDB" id="A0A5C6FSG8"/>
<protein>
    <submittedName>
        <fullName evidence="2">Uncharacterized protein</fullName>
    </submittedName>
</protein>
<evidence type="ECO:0000313" key="2">
    <source>
        <dbReference type="EMBL" id="TWU64465.1"/>
    </source>
</evidence>
<evidence type="ECO:0000313" key="3">
    <source>
        <dbReference type="Proteomes" id="UP000316476"/>
    </source>
</evidence>
<accession>A0A5C6FSG8</accession>
<reference evidence="2 3" key="1">
    <citation type="submission" date="2019-02" db="EMBL/GenBank/DDBJ databases">
        <title>Deep-cultivation of Planctomycetes and their phenomic and genomic characterization uncovers novel biology.</title>
        <authorList>
            <person name="Wiegand S."/>
            <person name="Jogler M."/>
            <person name="Boedeker C."/>
            <person name="Pinto D."/>
            <person name="Vollmers J."/>
            <person name="Rivas-Marin E."/>
            <person name="Kohn T."/>
            <person name="Peeters S.H."/>
            <person name="Heuer A."/>
            <person name="Rast P."/>
            <person name="Oberbeckmann S."/>
            <person name="Bunk B."/>
            <person name="Jeske O."/>
            <person name="Meyerdierks A."/>
            <person name="Storesund J.E."/>
            <person name="Kallscheuer N."/>
            <person name="Luecker S."/>
            <person name="Lage O.M."/>
            <person name="Pohl T."/>
            <person name="Merkel B.J."/>
            <person name="Hornburger P."/>
            <person name="Mueller R.-W."/>
            <person name="Bruemmer F."/>
            <person name="Labrenz M."/>
            <person name="Spormann A.M."/>
            <person name="Op Den Camp H."/>
            <person name="Overmann J."/>
            <person name="Amann R."/>
            <person name="Jetten M.S.M."/>
            <person name="Mascher T."/>
            <person name="Medema M.H."/>
            <person name="Devos D.P."/>
            <person name="Kaster A.-K."/>
            <person name="Ovreas L."/>
            <person name="Rohde M."/>
            <person name="Galperin M.Y."/>
            <person name="Jogler C."/>
        </authorList>
    </citation>
    <scope>NUCLEOTIDE SEQUENCE [LARGE SCALE GENOMIC DNA]</scope>
    <source>
        <strain evidence="2 3">V7</strain>
    </source>
</reference>
<feature type="compositionally biased region" description="Basic and acidic residues" evidence="1">
    <location>
        <begin position="108"/>
        <end position="123"/>
    </location>
</feature>
<feature type="region of interest" description="Disordered" evidence="1">
    <location>
        <begin position="103"/>
        <end position="123"/>
    </location>
</feature>
<dbReference type="EMBL" id="SJPZ01000001">
    <property type="protein sequence ID" value="TWU64465.1"/>
    <property type="molecule type" value="Genomic_DNA"/>
</dbReference>
<comment type="caution">
    <text evidence="2">The sequence shown here is derived from an EMBL/GenBank/DDBJ whole genome shotgun (WGS) entry which is preliminary data.</text>
</comment>
<gene>
    <name evidence="2" type="ORF">V7x_00080</name>
</gene>
<proteinExistence type="predicted"/>
<evidence type="ECO:0000256" key="1">
    <source>
        <dbReference type="SAM" id="MobiDB-lite"/>
    </source>
</evidence>
<organism evidence="2 3">
    <name type="scientific">Crateriforma conspicua</name>
    <dbReference type="NCBI Taxonomy" id="2527996"/>
    <lineage>
        <taxon>Bacteria</taxon>
        <taxon>Pseudomonadati</taxon>
        <taxon>Planctomycetota</taxon>
        <taxon>Planctomycetia</taxon>
        <taxon>Planctomycetales</taxon>
        <taxon>Planctomycetaceae</taxon>
        <taxon>Crateriforma</taxon>
    </lineage>
</organism>
<feature type="region of interest" description="Disordered" evidence="1">
    <location>
        <begin position="12"/>
        <end position="34"/>
    </location>
</feature>
<name>A0A5C6FSG8_9PLAN</name>
<dbReference type="Proteomes" id="UP000316476">
    <property type="component" value="Unassembled WGS sequence"/>
</dbReference>
<feature type="region of interest" description="Disordered" evidence="1">
    <location>
        <begin position="48"/>
        <end position="69"/>
    </location>
</feature>